<dbReference type="Pfam" id="PF17779">
    <property type="entry name" value="WHD_NOD2"/>
    <property type="match status" value="1"/>
</dbReference>
<keyword evidence="6" id="KW-0399">Innate immunity</keyword>
<keyword evidence="15" id="KW-0449">Lipoprotein</keyword>
<dbReference type="Pfam" id="PF00619">
    <property type="entry name" value="CARD"/>
    <property type="match status" value="1"/>
</dbReference>
<dbReference type="GeneTree" id="ENSGT00940000157845"/>
<dbReference type="PANTHER" id="PTHR24106">
    <property type="entry name" value="NACHT, LRR AND CARD DOMAINS-CONTAINING"/>
    <property type="match status" value="1"/>
</dbReference>
<evidence type="ECO:0000256" key="11">
    <source>
        <dbReference type="ARBA" id="ARBA00022843"/>
    </source>
</evidence>
<evidence type="ECO:0000256" key="4">
    <source>
        <dbReference type="ARBA" id="ARBA00022475"/>
    </source>
</evidence>
<dbReference type="SUPFAM" id="SSF52047">
    <property type="entry name" value="RNI-like"/>
    <property type="match status" value="1"/>
</dbReference>
<evidence type="ECO:0000256" key="7">
    <source>
        <dbReference type="ARBA" id="ARBA00022614"/>
    </source>
</evidence>
<feature type="domain" description="CARD" evidence="17">
    <location>
        <begin position="12"/>
        <end position="77"/>
    </location>
</feature>
<dbReference type="GO" id="GO:0005524">
    <property type="term" value="F:ATP binding"/>
    <property type="evidence" value="ECO:0007669"/>
    <property type="project" value="UniProtKB-KW"/>
</dbReference>
<dbReference type="InterPro" id="IPR032675">
    <property type="entry name" value="LRR_dom_sf"/>
</dbReference>
<dbReference type="PROSITE" id="PS50837">
    <property type="entry name" value="NACHT"/>
    <property type="match status" value="1"/>
</dbReference>
<dbReference type="Pfam" id="PF13516">
    <property type="entry name" value="LRR_6"/>
    <property type="match status" value="3"/>
</dbReference>
<dbReference type="InterPro" id="IPR027417">
    <property type="entry name" value="P-loop_NTPase"/>
</dbReference>
<name>A0A3P8W7A0_CYNSE</name>
<keyword evidence="8" id="KW-0677">Repeat</keyword>
<keyword evidence="11" id="KW-0832">Ubl conjugation</keyword>
<dbReference type="InterPro" id="IPR041075">
    <property type="entry name" value="NOD1/2_WH"/>
</dbReference>
<keyword evidence="12" id="KW-0391">Immunity</keyword>
<dbReference type="GO" id="GO:0045087">
    <property type="term" value="P:innate immune response"/>
    <property type="evidence" value="ECO:0007669"/>
    <property type="project" value="UniProtKB-KW"/>
</dbReference>
<dbReference type="InterPro" id="IPR007111">
    <property type="entry name" value="NACHT_NTPase"/>
</dbReference>
<keyword evidence="7" id="KW-0433">Leucine-rich repeat</keyword>
<reference evidence="19" key="3">
    <citation type="submission" date="2025-09" db="UniProtKB">
        <authorList>
            <consortium name="Ensembl"/>
        </authorList>
    </citation>
    <scope>IDENTIFICATION</scope>
</reference>
<keyword evidence="10" id="KW-0067">ATP-binding</keyword>
<reference evidence="19 20" key="1">
    <citation type="journal article" date="2014" name="Nat. Genet.">
        <title>Whole-genome sequence of a flatfish provides insights into ZW sex chromosome evolution and adaptation to a benthic lifestyle.</title>
        <authorList>
            <person name="Chen S."/>
            <person name="Zhang G."/>
            <person name="Shao C."/>
            <person name="Huang Q."/>
            <person name="Liu G."/>
            <person name="Zhang P."/>
            <person name="Song W."/>
            <person name="An N."/>
            <person name="Chalopin D."/>
            <person name="Volff J.N."/>
            <person name="Hong Y."/>
            <person name="Li Q."/>
            <person name="Sha Z."/>
            <person name="Zhou H."/>
            <person name="Xie M."/>
            <person name="Yu Q."/>
            <person name="Liu Y."/>
            <person name="Xiang H."/>
            <person name="Wang N."/>
            <person name="Wu K."/>
            <person name="Yang C."/>
            <person name="Zhou Q."/>
            <person name="Liao X."/>
            <person name="Yang L."/>
            <person name="Hu Q."/>
            <person name="Zhang J."/>
            <person name="Meng L."/>
            <person name="Jin L."/>
            <person name="Tian Y."/>
            <person name="Lian J."/>
            <person name="Yang J."/>
            <person name="Miao G."/>
            <person name="Liu S."/>
            <person name="Liang Z."/>
            <person name="Yan F."/>
            <person name="Li Y."/>
            <person name="Sun B."/>
            <person name="Zhang H."/>
            <person name="Zhang J."/>
            <person name="Zhu Y."/>
            <person name="Du M."/>
            <person name="Zhao Y."/>
            <person name="Schartl M."/>
            <person name="Tang Q."/>
            <person name="Wang J."/>
        </authorList>
    </citation>
    <scope>NUCLEOTIDE SEQUENCE</scope>
</reference>
<dbReference type="PROSITE" id="PS50209">
    <property type="entry name" value="CARD"/>
    <property type="match status" value="1"/>
</dbReference>
<keyword evidence="4" id="KW-1003">Cell membrane</keyword>
<keyword evidence="20" id="KW-1185">Reference proteome</keyword>
<dbReference type="InterPro" id="IPR011029">
    <property type="entry name" value="DEATH-like_dom_sf"/>
</dbReference>
<evidence type="ECO:0000256" key="8">
    <source>
        <dbReference type="ARBA" id="ARBA00022737"/>
    </source>
</evidence>
<accession>A0A3P8W7A0</accession>
<dbReference type="Pfam" id="PF17776">
    <property type="entry name" value="NLRC4_HD2"/>
    <property type="match status" value="1"/>
</dbReference>
<evidence type="ECO:0000256" key="14">
    <source>
        <dbReference type="ARBA" id="ARBA00023139"/>
    </source>
</evidence>
<dbReference type="Proteomes" id="UP000265120">
    <property type="component" value="Chromosome 13"/>
</dbReference>
<dbReference type="InterPro" id="IPR041267">
    <property type="entry name" value="NLRP_HD2"/>
</dbReference>
<evidence type="ECO:0000256" key="5">
    <source>
        <dbReference type="ARBA" id="ARBA00022490"/>
    </source>
</evidence>
<dbReference type="CDD" id="cd08324">
    <property type="entry name" value="CARD_NOD1_CARD4"/>
    <property type="match status" value="1"/>
</dbReference>
<evidence type="ECO:0000256" key="9">
    <source>
        <dbReference type="ARBA" id="ARBA00022741"/>
    </source>
</evidence>
<protein>
    <submittedName>
        <fullName evidence="19">Nucleotide binding oligomerization domain containing 1</fullName>
    </submittedName>
</protein>
<proteinExistence type="inferred from homology"/>
<keyword evidence="5" id="KW-0963">Cytoplasm</keyword>
<keyword evidence="14" id="KW-0564">Palmitate</keyword>
<evidence type="ECO:0000256" key="16">
    <source>
        <dbReference type="ARBA" id="ARBA00038296"/>
    </source>
</evidence>
<evidence type="ECO:0000259" key="18">
    <source>
        <dbReference type="PROSITE" id="PS50837"/>
    </source>
</evidence>
<evidence type="ECO:0000256" key="10">
    <source>
        <dbReference type="ARBA" id="ARBA00022840"/>
    </source>
</evidence>
<evidence type="ECO:0000256" key="1">
    <source>
        <dbReference type="ARBA" id="ARBA00004187"/>
    </source>
</evidence>
<comment type="subcellular location">
    <subcellularLocation>
        <location evidence="1">Basolateral cell membrane</location>
    </subcellularLocation>
    <subcellularLocation>
        <location evidence="2">Cell membrane</location>
        <topology evidence="2">Lipid-anchor</topology>
    </subcellularLocation>
    <subcellularLocation>
        <location evidence="3">Cytoplasm</location>
    </subcellularLocation>
</comment>
<dbReference type="InterPro" id="IPR051261">
    <property type="entry name" value="NLR"/>
</dbReference>
<dbReference type="Gene3D" id="3.80.10.10">
    <property type="entry name" value="Ribonuclease Inhibitor"/>
    <property type="match status" value="1"/>
</dbReference>
<sequence length="948" mass="107412">MDQAKKVKCLYLLTCHREMLVSKVRSIQCILDNLLACGFFCEEDVEIVQRTTTKTAQVRKILEFVQCKGEEVCEYFLFIIYKVGDAYIDLQPWLKEINFHPSNDVSVMKVVNTDPISRYCAKLRLEMSRDTSFIMSYGQKEETHLEDLYTDTLMELLNNSNESLGFVESLDQLLGDHAVFNPQGEIIYVMGDAGVGKSILLQKLQNLWSQKALHTDAIFCFKFRCRMFSIFKESEQISLRDLLFKYNCHPDYDPDDEVFEYILRFPEKILFTFDGYDEIQEDLDLLNVPEVVSPDHEAHPLQLLISLLCGKLLKNSQKILTARTGIEIQSKVIRKKVALRGFSPSHLKTYINLHFKEREHREQVALQLYASPHLCGLCSTPLFCWIVFRTFRHLHTMHDSFHLPETSITLTGIFLLLSESFFSHSTSTASSLLKKNTRCSTETFKASLKSLFSFAKLAFQGLERGSFICNQEEITACGLTEEDLTLGFLKPVSEFDANGGSANFEFLHVTLQSFLAAFFLLLDDQSSANSILKFFTECSRKKEQSCQLFNLCLNDSSNQSEKNPFATNDHLQFTNLFLCGLLSKAHTGLMEHLVSPVLLKKKRTLLKSYLSTSVKSHLHGLPHYHSDEGNKVHVLPNFLWIVRCVFETGSHDIAYMTAKCITANLIKLGYCNIYSGDCTAINFVMQHCQKRLGLDMDNNNISDYGVKQLKPSFCKLTVVRLSVNLLSDSSIEVLREELCKYKVVEVLGLYNNQITDIGAKLVAQIIEECPKLRIVKIGKNKITGVGGRYLAAAIQKSASIFDVGMWGNTIGDEGAKAFAEALRNHPNLTNLSLSANGITSVGGKFLAEALKENSVLRIFWLVQNEMTDDCAPHWAELVKADTGLRHLWYELSECDFTHLMSDGSRRGLSDTREPCVFVCRLISNQFTVSGIKDLAEALAHNTALQEIW</sequence>
<evidence type="ECO:0000256" key="15">
    <source>
        <dbReference type="ARBA" id="ARBA00023288"/>
    </source>
</evidence>
<dbReference type="STRING" id="244447.ENSCSEP00000021506"/>
<evidence type="ECO:0000256" key="2">
    <source>
        <dbReference type="ARBA" id="ARBA00004193"/>
    </source>
</evidence>
<dbReference type="Gene3D" id="1.10.533.10">
    <property type="entry name" value="Death Domain, Fas"/>
    <property type="match status" value="1"/>
</dbReference>
<dbReference type="SUPFAM" id="SSF47986">
    <property type="entry name" value="DEATH domain"/>
    <property type="match status" value="1"/>
</dbReference>
<evidence type="ECO:0000256" key="6">
    <source>
        <dbReference type="ARBA" id="ARBA00022588"/>
    </source>
</evidence>
<dbReference type="AlphaFoldDB" id="A0A3P8W7A0"/>
<dbReference type="GO" id="GO:0016323">
    <property type="term" value="C:basolateral plasma membrane"/>
    <property type="evidence" value="ECO:0007669"/>
    <property type="project" value="UniProtKB-SubCell"/>
</dbReference>
<dbReference type="SMART" id="SM00368">
    <property type="entry name" value="LRR_RI"/>
    <property type="match status" value="6"/>
</dbReference>
<evidence type="ECO:0000313" key="20">
    <source>
        <dbReference type="Proteomes" id="UP000265120"/>
    </source>
</evidence>
<evidence type="ECO:0000313" key="19">
    <source>
        <dbReference type="Ensembl" id="ENSCSEP00000021506.1"/>
    </source>
</evidence>
<organism evidence="19 20">
    <name type="scientific">Cynoglossus semilaevis</name>
    <name type="common">Tongue sole</name>
    <dbReference type="NCBI Taxonomy" id="244447"/>
    <lineage>
        <taxon>Eukaryota</taxon>
        <taxon>Metazoa</taxon>
        <taxon>Chordata</taxon>
        <taxon>Craniata</taxon>
        <taxon>Vertebrata</taxon>
        <taxon>Euteleostomi</taxon>
        <taxon>Actinopterygii</taxon>
        <taxon>Neopterygii</taxon>
        <taxon>Teleostei</taxon>
        <taxon>Neoteleostei</taxon>
        <taxon>Acanthomorphata</taxon>
        <taxon>Carangaria</taxon>
        <taxon>Pleuronectiformes</taxon>
        <taxon>Pleuronectoidei</taxon>
        <taxon>Cynoglossidae</taxon>
        <taxon>Cynoglossinae</taxon>
        <taxon>Cynoglossus</taxon>
    </lineage>
</organism>
<evidence type="ECO:0000256" key="13">
    <source>
        <dbReference type="ARBA" id="ARBA00023136"/>
    </source>
</evidence>
<comment type="similarity">
    <text evidence="16">Belongs to the NOD1-NOD2 family.</text>
</comment>
<dbReference type="Ensembl" id="ENSCSET00000021782.1">
    <property type="protein sequence ID" value="ENSCSEP00000021506.1"/>
    <property type="gene ID" value="ENSCSEG00000013720.1"/>
</dbReference>
<dbReference type="InterPro" id="IPR001611">
    <property type="entry name" value="Leu-rich_rpt"/>
</dbReference>
<reference evidence="19" key="2">
    <citation type="submission" date="2025-08" db="UniProtKB">
        <authorList>
            <consortium name="Ensembl"/>
        </authorList>
    </citation>
    <scope>IDENTIFICATION</scope>
</reference>
<dbReference type="InterPro" id="IPR001315">
    <property type="entry name" value="CARD"/>
</dbReference>
<feature type="domain" description="NACHT" evidence="18">
    <location>
        <begin position="185"/>
        <end position="387"/>
    </location>
</feature>
<evidence type="ECO:0000256" key="12">
    <source>
        <dbReference type="ARBA" id="ARBA00022859"/>
    </source>
</evidence>
<dbReference type="Pfam" id="PF05729">
    <property type="entry name" value="NACHT"/>
    <property type="match status" value="1"/>
</dbReference>
<dbReference type="Gene3D" id="3.40.50.300">
    <property type="entry name" value="P-loop containing nucleotide triphosphate hydrolases"/>
    <property type="match status" value="1"/>
</dbReference>
<evidence type="ECO:0000259" key="17">
    <source>
        <dbReference type="PROSITE" id="PS50209"/>
    </source>
</evidence>
<evidence type="ECO:0000256" key="3">
    <source>
        <dbReference type="ARBA" id="ARBA00004496"/>
    </source>
</evidence>
<keyword evidence="13" id="KW-0472">Membrane</keyword>
<dbReference type="GO" id="GO:0042981">
    <property type="term" value="P:regulation of apoptotic process"/>
    <property type="evidence" value="ECO:0007669"/>
    <property type="project" value="InterPro"/>
</dbReference>
<dbReference type="InParanoid" id="A0A3P8W7A0"/>
<dbReference type="GO" id="GO:0005737">
    <property type="term" value="C:cytoplasm"/>
    <property type="evidence" value="ECO:0007669"/>
    <property type="project" value="UniProtKB-SubCell"/>
</dbReference>
<keyword evidence="9" id="KW-0547">Nucleotide-binding</keyword>